<sequence>MGSSDLSTLMATLKGLLGLAPAGADQQFVGSSTGDHFVGSTFP</sequence>
<protein>
    <submittedName>
        <fullName evidence="1">Uncharacterized protein</fullName>
    </submittedName>
</protein>
<proteinExistence type="predicted"/>
<keyword evidence="2" id="KW-1185">Reference proteome</keyword>
<accession>A0A1H7JV13</accession>
<reference evidence="2" key="1">
    <citation type="submission" date="2016-10" db="EMBL/GenBank/DDBJ databases">
        <authorList>
            <person name="Varghese N."/>
            <person name="Submissions S."/>
        </authorList>
    </citation>
    <scope>NUCLEOTIDE SEQUENCE [LARGE SCALE GENOMIC DNA]</scope>
    <source>
        <strain evidence="2">DSM 44675</strain>
    </source>
</reference>
<gene>
    <name evidence="1" type="ORF">SAMN05444583_103285</name>
</gene>
<dbReference type="Proteomes" id="UP000198677">
    <property type="component" value="Unassembled WGS sequence"/>
</dbReference>
<name>A0A1H7JV13_9NOCA</name>
<dbReference type="RefSeq" id="WP_281252131.1">
    <property type="nucleotide sequence ID" value="NZ_FOAW01000003.1"/>
</dbReference>
<dbReference type="EMBL" id="FOAW01000003">
    <property type="protein sequence ID" value="SEK77577.1"/>
    <property type="molecule type" value="Genomic_DNA"/>
</dbReference>
<evidence type="ECO:0000313" key="1">
    <source>
        <dbReference type="EMBL" id="SEK77577.1"/>
    </source>
</evidence>
<dbReference type="AlphaFoldDB" id="A0A1H7JV13"/>
<evidence type="ECO:0000313" key="2">
    <source>
        <dbReference type="Proteomes" id="UP000198677"/>
    </source>
</evidence>
<organism evidence="1 2">
    <name type="scientific">Rhodococcus maanshanensis</name>
    <dbReference type="NCBI Taxonomy" id="183556"/>
    <lineage>
        <taxon>Bacteria</taxon>
        <taxon>Bacillati</taxon>
        <taxon>Actinomycetota</taxon>
        <taxon>Actinomycetes</taxon>
        <taxon>Mycobacteriales</taxon>
        <taxon>Nocardiaceae</taxon>
        <taxon>Rhodococcus</taxon>
    </lineage>
</organism>